<dbReference type="Pfam" id="PF04121">
    <property type="entry name" value="Nup84_Nup100"/>
    <property type="match status" value="1"/>
</dbReference>
<dbReference type="GO" id="GO:0031965">
    <property type="term" value="C:nuclear membrane"/>
    <property type="evidence" value="ECO:0007669"/>
    <property type="project" value="UniProtKB-SubCell"/>
</dbReference>
<reference evidence="10" key="5">
    <citation type="submission" date="2015-06" db="UniProtKB">
        <authorList>
            <consortium name="EnsemblFungi"/>
        </authorList>
    </citation>
    <scope>IDENTIFICATION</scope>
    <source>
        <strain evidence="10">ATCC 64411</strain>
    </source>
</reference>
<evidence type="ECO:0000256" key="4">
    <source>
        <dbReference type="ARBA" id="ARBA00023010"/>
    </source>
</evidence>
<keyword evidence="1 7" id="KW-0813">Transport</keyword>
<evidence type="ECO:0000313" key="11">
    <source>
        <dbReference type="Proteomes" id="UP000011715"/>
    </source>
</evidence>
<dbReference type="EMBL" id="GL876972">
    <property type="protein sequence ID" value="KLU89296.1"/>
    <property type="molecule type" value="Genomic_DNA"/>
</dbReference>
<keyword evidence="4 7" id="KW-0811">Translocation</keyword>
<accession>A0A0C4E6X1</accession>
<comment type="function">
    <text evidence="7">Functions as a component of the nuclear pore complex (NPC).</text>
</comment>
<keyword evidence="11" id="KW-1185">Reference proteome</keyword>
<evidence type="ECO:0000256" key="6">
    <source>
        <dbReference type="ARBA" id="ARBA00023242"/>
    </source>
</evidence>
<dbReference type="EnsemblFungi" id="MAPG_08270T0">
    <property type="protein sequence ID" value="MAPG_08270T0"/>
    <property type="gene ID" value="MAPG_08270"/>
</dbReference>
<dbReference type="Proteomes" id="UP000011715">
    <property type="component" value="Unassembled WGS sequence"/>
</dbReference>
<dbReference type="PANTHER" id="PTHR13003">
    <property type="entry name" value="NUP107-RELATED"/>
    <property type="match status" value="1"/>
</dbReference>
<gene>
    <name evidence="9" type="ORF">MAPG_08270</name>
</gene>
<dbReference type="OMA" id="RYQGFCK"/>
<evidence type="ECO:0000256" key="2">
    <source>
        <dbReference type="ARBA" id="ARBA00022816"/>
    </source>
</evidence>
<proteinExistence type="inferred from homology"/>
<dbReference type="STRING" id="644358.A0A0C4E6X1"/>
<evidence type="ECO:0000313" key="9">
    <source>
        <dbReference type="EMBL" id="KLU89296.1"/>
    </source>
</evidence>
<dbReference type="AlphaFoldDB" id="A0A0C4E6X1"/>
<keyword evidence="7" id="KW-0472">Membrane</keyword>
<reference evidence="11" key="1">
    <citation type="submission" date="2010-05" db="EMBL/GenBank/DDBJ databases">
        <title>The genome sequence of Magnaporthe poae strain ATCC 64411.</title>
        <authorList>
            <person name="Ma L.-J."/>
            <person name="Dead R."/>
            <person name="Young S."/>
            <person name="Zeng Q."/>
            <person name="Koehrsen M."/>
            <person name="Alvarado L."/>
            <person name="Berlin A."/>
            <person name="Chapman S.B."/>
            <person name="Chen Z."/>
            <person name="Freedman E."/>
            <person name="Gellesch M."/>
            <person name="Goldberg J."/>
            <person name="Griggs A."/>
            <person name="Gujja S."/>
            <person name="Heilman E.R."/>
            <person name="Heiman D."/>
            <person name="Hepburn T."/>
            <person name="Howarth C."/>
            <person name="Jen D."/>
            <person name="Larson L."/>
            <person name="Mehta T."/>
            <person name="Neiman D."/>
            <person name="Pearson M."/>
            <person name="Roberts A."/>
            <person name="Saif S."/>
            <person name="Shea T."/>
            <person name="Shenoy N."/>
            <person name="Sisk P."/>
            <person name="Stolte C."/>
            <person name="Sykes S."/>
            <person name="Walk T."/>
            <person name="White J."/>
            <person name="Yandava C."/>
            <person name="Haas B."/>
            <person name="Nusbaum C."/>
            <person name="Birren B."/>
        </authorList>
    </citation>
    <scope>NUCLEOTIDE SEQUENCE [LARGE SCALE GENOMIC DNA]</scope>
    <source>
        <strain evidence="11">ATCC 64411 / 73-15</strain>
    </source>
</reference>
<dbReference type="GO" id="GO:0017056">
    <property type="term" value="F:structural constituent of nuclear pore"/>
    <property type="evidence" value="ECO:0007669"/>
    <property type="project" value="UniProtKB-UniRule"/>
</dbReference>
<reference evidence="10" key="4">
    <citation type="journal article" date="2015" name="G3 (Bethesda)">
        <title>Genome sequences of three phytopathogenic species of the Magnaporthaceae family of fungi.</title>
        <authorList>
            <person name="Okagaki L.H."/>
            <person name="Nunes C.C."/>
            <person name="Sailsbery J."/>
            <person name="Clay B."/>
            <person name="Brown D."/>
            <person name="John T."/>
            <person name="Oh Y."/>
            <person name="Young N."/>
            <person name="Fitzgerald M."/>
            <person name="Haas B.J."/>
            <person name="Zeng Q."/>
            <person name="Young S."/>
            <person name="Adiconis X."/>
            <person name="Fan L."/>
            <person name="Levin J.Z."/>
            <person name="Mitchell T.K."/>
            <person name="Okubara P.A."/>
            <person name="Farman M.L."/>
            <person name="Kohn L.M."/>
            <person name="Birren B."/>
            <person name="Ma L.-J."/>
            <person name="Dean R.A."/>
        </authorList>
    </citation>
    <scope>NUCLEOTIDE SEQUENCE</scope>
    <source>
        <strain evidence="10">ATCC 64411 / 73-15</strain>
    </source>
</reference>
<evidence type="ECO:0000256" key="7">
    <source>
        <dbReference type="RuleBase" id="RU365072"/>
    </source>
</evidence>
<sequence length="961" mass="108534">MAPSLSLQGPISSDPSYAGVDLDGDDEMAMLEETFKETSVPYDEEVEVFAKYLDDCTLESGSTSQKLGRIFKLIDNYSEYVNERAQTLRERLRIAASARGNSPSWQHGHSDDNDMDMDDGADQRPRATNPKAELELWEQEAQTWDLLRRLLPLRYGEKPKTNELPAHGPRWAEFLEAVPSAQENLAVLGWLQQSARVRPDIDELVKDLQRNADRGDIVAHGWLHTRTAIKMYKTHMHMSGPVDPQTADSTGSNLMTTNGPMVTQLDPDVVVRQQRRLAPQDEYFERAIWLGCFELLRRGRSMSDIRDWCQERTESWRAVSMSGLPLSLDGVVNSLGDDPTPAVLWKRMCWEVARHGSTDDYERAVYGILSGDRERVEAVARSWDDYVFAQYNYQLRGQYDQYLVEKCNSESLSPDSMSALSQFGNVEPPRAGYSTKSYLDSLEMRPQITPEAQTPAKSLHASILANNLNDFLEKQGDVLAAEAKTSSRPSEALSRLLPQLDLSSTPSVPSRYAKLSDHHWIRTLSHIFIVVAALEATTGSGQAVVDKRLPTREHILAAYISYLRLAGLDELVPLYCAKLVGGRRYTCMSRNLIHITDRELQMRMLTLMEKMGHDVITFVRIQPQLYLEDISEAILDSPLLHTERHPFRILANGPPSLKYGRIINPGVLGNDPSNPEDTQIAAPDEYLIRSMEWLLLVAGLIPETFDYGVKIYKYFLKHKRLVAARSFAERVSCADILSHKAGLPIQDEEETSWWDDMFSAARLESLDAMDEDGAGDMEVTREQMAILARPFFELECAVRVMDCLETTAQITRESRDDGSRDREIAQSLSDNAKLIKGFMKPLLKDWLLTTQDYTKEFAQLRETYLPELVIGYASTLHAAGTSSTRDFLLECMDLAAQIAEEGSDLAALLVRTGRMKELLESFASCSKALAIWTTDLKKGQGPNSKKYRETGWSRELWTIKN</sequence>
<dbReference type="GO" id="GO:0031080">
    <property type="term" value="C:nuclear pore outer ring"/>
    <property type="evidence" value="ECO:0007669"/>
    <property type="project" value="TreeGrafter"/>
</dbReference>
<dbReference type="GO" id="GO:0006606">
    <property type="term" value="P:protein import into nucleus"/>
    <property type="evidence" value="ECO:0007669"/>
    <property type="project" value="TreeGrafter"/>
</dbReference>
<dbReference type="eggNOG" id="KOG1964">
    <property type="taxonomic scope" value="Eukaryota"/>
</dbReference>
<evidence type="ECO:0000313" key="10">
    <source>
        <dbReference type="EnsemblFungi" id="MAPG_08270T0"/>
    </source>
</evidence>
<dbReference type="Gene3D" id="1.10.3450.20">
    <property type="match status" value="1"/>
</dbReference>
<dbReference type="EMBL" id="ADBL01001994">
    <property type="status" value="NOT_ANNOTATED_CDS"/>
    <property type="molecule type" value="Genomic_DNA"/>
</dbReference>
<reference evidence="9" key="2">
    <citation type="submission" date="2010-05" db="EMBL/GenBank/DDBJ databases">
        <title>The Genome Sequence of Magnaporthe poae strain ATCC 64411.</title>
        <authorList>
            <consortium name="The Broad Institute Genome Sequencing Platform"/>
            <consortium name="Broad Institute Genome Sequencing Center for Infectious Disease"/>
            <person name="Ma L.-J."/>
            <person name="Dead R."/>
            <person name="Young S."/>
            <person name="Zeng Q."/>
            <person name="Koehrsen M."/>
            <person name="Alvarado L."/>
            <person name="Berlin A."/>
            <person name="Chapman S.B."/>
            <person name="Chen Z."/>
            <person name="Freedman E."/>
            <person name="Gellesch M."/>
            <person name="Goldberg J."/>
            <person name="Griggs A."/>
            <person name="Gujja S."/>
            <person name="Heilman E.R."/>
            <person name="Heiman D."/>
            <person name="Hepburn T."/>
            <person name="Howarth C."/>
            <person name="Jen D."/>
            <person name="Larson L."/>
            <person name="Mehta T."/>
            <person name="Neiman D."/>
            <person name="Pearson M."/>
            <person name="Roberts A."/>
            <person name="Saif S."/>
            <person name="Shea T."/>
            <person name="Shenoy N."/>
            <person name="Sisk P."/>
            <person name="Stolte C."/>
            <person name="Sykes S."/>
            <person name="Walk T."/>
            <person name="White J."/>
            <person name="Yandava C."/>
            <person name="Haas B."/>
            <person name="Nusbaum C."/>
            <person name="Birren B."/>
        </authorList>
    </citation>
    <scope>NUCLEOTIDE SEQUENCE</scope>
    <source>
        <strain evidence="9">ATCC 64411</strain>
    </source>
</reference>
<dbReference type="VEuPathDB" id="FungiDB:MAPG_08270"/>
<evidence type="ECO:0000256" key="1">
    <source>
        <dbReference type="ARBA" id="ARBA00022448"/>
    </source>
</evidence>
<reference evidence="9" key="3">
    <citation type="submission" date="2011-03" db="EMBL/GenBank/DDBJ databases">
        <title>Annotation of Magnaporthe poae ATCC 64411.</title>
        <authorList>
            <person name="Ma L.-J."/>
            <person name="Dead R."/>
            <person name="Young S.K."/>
            <person name="Zeng Q."/>
            <person name="Gargeya S."/>
            <person name="Fitzgerald M."/>
            <person name="Haas B."/>
            <person name="Abouelleil A."/>
            <person name="Alvarado L."/>
            <person name="Arachchi H.M."/>
            <person name="Berlin A."/>
            <person name="Brown A."/>
            <person name="Chapman S.B."/>
            <person name="Chen Z."/>
            <person name="Dunbar C."/>
            <person name="Freedman E."/>
            <person name="Gearin G."/>
            <person name="Gellesch M."/>
            <person name="Goldberg J."/>
            <person name="Griggs A."/>
            <person name="Gujja S."/>
            <person name="Heiman D."/>
            <person name="Howarth C."/>
            <person name="Larson L."/>
            <person name="Lui A."/>
            <person name="MacDonald P.J.P."/>
            <person name="Mehta T."/>
            <person name="Montmayeur A."/>
            <person name="Murphy C."/>
            <person name="Neiman D."/>
            <person name="Pearson M."/>
            <person name="Priest M."/>
            <person name="Roberts A."/>
            <person name="Saif S."/>
            <person name="Shea T."/>
            <person name="Shenoy N."/>
            <person name="Sisk P."/>
            <person name="Stolte C."/>
            <person name="Sykes S."/>
            <person name="Yandava C."/>
            <person name="Wortman J."/>
            <person name="Nusbaum C."/>
            <person name="Birren B."/>
        </authorList>
    </citation>
    <scope>NUCLEOTIDE SEQUENCE</scope>
    <source>
        <strain evidence="9">ATCC 64411</strain>
    </source>
</reference>
<protein>
    <recommendedName>
        <fullName evidence="7">Nuclear pore complex protein</fullName>
    </recommendedName>
</protein>
<dbReference type="Gene3D" id="1.20.190.50">
    <property type="match status" value="1"/>
</dbReference>
<dbReference type="GO" id="GO:0006406">
    <property type="term" value="P:mRNA export from nucleus"/>
    <property type="evidence" value="ECO:0007669"/>
    <property type="project" value="TreeGrafter"/>
</dbReference>
<feature type="region of interest" description="Disordered" evidence="8">
    <location>
        <begin position="99"/>
        <end position="130"/>
    </location>
</feature>
<dbReference type="OrthoDB" id="3098at2759"/>
<comment type="similarity">
    <text evidence="7">Belongs to the nucleoporin Nup84/Nup107 family.</text>
</comment>
<keyword evidence="2" id="KW-0509">mRNA transport</keyword>
<comment type="subunit">
    <text evidence="7">Part of the nuclear pore complex (NPC).</text>
</comment>
<feature type="compositionally biased region" description="Polar residues" evidence="8">
    <location>
        <begin position="1"/>
        <end position="15"/>
    </location>
</feature>
<evidence type="ECO:0000256" key="3">
    <source>
        <dbReference type="ARBA" id="ARBA00022927"/>
    </source>
</evidence>
<dbReference type="PANTHER" id="PTHR13003:SF2">
    <property type="entry name" value="NUCLEAR PORE COMPLEX PROTEIN NUP107"/>
    <property type="match status" value="1"/>
</dbReference>
<keyword evidence="5 7" id="KW-0906">Nuclear pore complex</keyword>
<keyword evidence="6 7" id="KW-0539">Nucleus</keyword>
<comment type="subcellular location">
    <subcellularLocation>
        <location evidence="7">Nucleus</location>
        <location evidence="7">Nuclear pore complex</location>
    </subcellularLocation>
    <subcellularLocation>
        <location evidence="7">Nucleus membrane</location>
    </subcellularLocation>
</comment>
<name>A0A0C4E6X1_MAGP6</name>
<dbReference type="GO" id="GO:0000973">
    <property type="term" value="P:post-transcriptional tethering of RNA polymerase II gene DNA at nuclear periphery"/>
    <property type="evidence" value="ECO:0007669"/>
    <property type="project" value="TreeGrafter"/>
</dbReference>
<evidence type="ECO:0000256" key="8">
    <source>
        <dbReference type="SAM" id="MobiDB-lite"/>
    </source>
</evidence>
<dbReference type="InterPro" id="IPR007252">
    <property type="entry name" value="Nup84/Nup107"/>
</dbReference>
<feature type="region of interest" description="Disordered" evidence="8">
    <location>
        <begin position="1"/>
        <end position="23"/>
    </location>
</feature>
<keyword evidence="3" id="KW-0653">Protein transport</keyword>
<organism evidence="10 11">
    <name type="scientific">Magnaporthiopsis poae (strain ATCC 64411 / 73-15)</name>
    <name type="common">Kentucky bluegrass fungus</name>
    <name type="synonym">Magnaporthe poae</name>
    <dbReference type="NCBI Taxonomy" id="644358"/>
    <lineage>
        <taxon>Eukaryota</taxon>
        <taxon>Fungi</taxon>
        <taxon>Dikarya</taxon>
        <taxon>Ascomycota</taxon>
        <taxon>Pezizomycotina</taxon>
        <taxon>Sordariomycetes</taxon>
        <taxon>Sordariomycetidae</taxon>
        <taxon>Magnaporthales</taxon>
        <taxon>Magnaporthaceae</taxon>
        <taxon>Magnaporthiopsis</taxon>
    </lineage>
</organism>
<evidence type="ECO:0000256" key="5">
    <source>
        <dbReference type="ARBA" id="ARBA00023132"/>
    </source>
</evidence>